<accession>A0A385ECE4</accession>
<organism evidence="1 2">
    <name type="scientific">Caulobacter phage CcrBL9</name>
    <dbReference type="NCBI Taxonomy" id="2283270"/>
    <lineage>
        <taxon>Viruses</taxon>
        <taxon>Duplodnaviria</taxon>
        <taxon>Heunggongvirae</taxon>
        <taxon>Uroviricota</taxon>
        <taxon>Caudoviricetes</taxon>
        <taxon>Jeanschmidtviridae</taxon>
        <taxon>Bertelyvirus</taxon>
        <taxon>Bertelyvirus BL9</taxon>
    </lineage>
</organism>
<sequence length="87" mass="10279">MLTNRVPDFMLDPVTGVGPTIKQRMVERLRIRQDLEREHPGWKVQSTTESRTGWIEAVMFKDGETFPKRVSWNRDAYLGRQFLLPFN</sequence>
<dbReference type="Proteomes" id="UP000259421">
    <property type="component" value="Segment"/>
</dbReference>
<reference evidence="1 2" key="2">
    <citation type="submission" date="2018-09" db="EMBL/GenBank/DDBJ databases">
        <title>Giant CbK-like Caulobacter bacteriophages have genetically divergent genomes.</title>
        <authorList>
            <person name="Wilson K."/>
            <person name="Ely B."/>
        </authorList>
    </citation>
    <scope>NUCLEOTIDE SEQUENCE [LARGE SCALE GENOMIC DNA]</scope>
</reference>
<evidence type="ECO:0000313" key="2">
    <source>
        <dbReference type="Proteomes" id="UP000259421"/>
    </source>
</evidence>
<name>A0A385ECE4_9CAUD</name>
<reference evidence="2" key="1">
    <citation type="submission" date="2018-07" db="EMBL/GenBank/DDBJ databases">
        <title>Giant CbK-like Caulobacter bacteriophages have genetically divergent genomes.</title>
        <authorList>
            <person name="Wilson K.M."/>
            <person name="Ely B."/>
        </authorList>
    </citation>
    <scope>NUCLEOTIDE SEQUENCE [LARGE SCALE GENOMIC DNA]</scope>
</reference>
<keyword evidence="2" id="KW-1185">Reference proteome</keyword>
<protein>
    <submittedName>
        <fullName evidence="1">Uncharacterized protein</fullName>
    </submittedName>
</protein>
<evidence type="ECO:0000313" key="1">
    <source>
        <dbReference type="EMBL" id="AXQ69356.1"/>
    </source>
</evidence>
<proteinExistence type="predicted"/>
<dbReference type="EMBL" id="MH588546">
    <property type="protein sequence ID" value="AXQ69356.1"/>
    <property type="molecule type" value="Genomic_DNA"/>
</dbReference>
<gene>
    <name evidence="1" type="ORF">CcrBL9_gp332</name>
</gene>